<dbReference type="Pfam" id="PF01225">
    <property type="entry name" value="Mur_ligase"/>
    <property type="match status" value="1"/>
</dbReference>
<dbReference type="GO" id="GO:0009252">
    <property type="term" value="P:peptidoglycan biosynthetic process"/>
    <property type="evidence" value="ECO:0007669"/>
    <property type="project" value="UniProtKB-UniRule"/>
</dbReference>
<comment type="subcellular location">
    <subcellularLocation>
        <location evidence="1">Cytoplasm</location>
    </subcellularLocation>
</comment>
<dbReference type="UniPathway" id="UPA00219"/>
<keyword evidence="8" id="KW-0067">ATP-binding</keyword>
<evidence type="ECO:0000256" key="2">
    <source>
        <dbReference type="ARBA" id="ARBA00004752"/>
    </source>
</evidence>
<keyword evidence="4" id="KW-0963">Cytoplasm</keyword>
<dbReference type="AlphaFoldDB" id="A0A1H9AKB8"/>
<dbReference type="GO" id="GO:0008763">
    <property type="term" value="F:UDP-N-acetylmuramate-L-alanine ligase activity"/>
    <property type="evidence" value="ECO:0007669"/>
    <property type="project" value="UniProtKB-UniRule"/>
</dbReference>
<evidence type="ECO:0000256" key="11">
    <source>
        <dbReference type="ARBA" id="ARBA00023306"/>
    </source>
</evidence>
<dbReference type="Pfam" id="PF08245">
    <property type="entry name" value="Mur_ligase_M"/>
    <property type="match status" value="1"/>
</dbReference>
<keyword evidence="12" id="KW-0961">Cell wall biogenesis/degradation</keyword>
<dbReference type="InterPro" id="IPR005758">
    <property type="entry name" value="UDP-N-AcMur_Ala_ligase_MurC"/>
</dbReference>
<name>A0A1H9AKB8_9SPIR</name>
<feature type="domain" description="Mur ligase C-terminal" evidence="16">
    <location>
        <begin position="357"/>
        <end position="478"/>
    </location>
</feature>
<dbReference type="Pfam" id="PF02875">
    <property type="entry name" value="Mur_ligase_C"/>
    <property type="match status" value="1"/>
</dbReference>
<keyword evidence="9" id="KW-0133">Cell shape</keyword>
<dbReference type="GO" id="GO:0005737">
    <property type="term" value="C:cytoplasm"/>
    <property type="evidence" value="ECO:0007669"/>
    <property type="project" value="UniProtKB-SubCell"/>
</dbReference>
<evidence type="ECO:0000256" key="5">
    <source>
        <dbReference type="ARBA" id="ARBA00022598"/>
    </source>
</evidence>
<evidence type="ECO:0000256" key="1">
    <source>
        <dbReference type="ARBA" id="ARBA00004496"/>
    </source>
</evidence>
<evidence type="ECO:0000256" key="4">
    <source>
        <dbReference type="ARBA" id="ARBA00022490"/>
    </source>
</evidence>
<evidence type="ECO:0000313" key="18">
    <source>
        <dbReference type="EMBL" id="SEP77214.1"/>
    </source>
</evidence>
<dbReference type="PANTHER" id="PTHR43445">
    <property type="entry name" value="UDP-N-ACETYLMURAMATE--L-ALANINE LIGASE-RELATED"/>
    <property type="match status" value="1"/>
</dbReference>
<dbReference type="Gene3D" id="3.40.1190.10">
    <property type="entry name" value="Mur-like, catalytic domain"/>
    <property type="match status" value="1"/>
</dbReference>
<dbReference type="InterPro" id="IPR000713">
    <property type="entry name" value="Mur_ligase_N"/>
</dbReference>
<gene>
    <name evidence="18" type="ORF">SAMN04487977_101373</name>
</gene>
<dbReference type="RefSeq" id="WP_074640350.1">
    <property type="nucleotide sequence ID" value="NZ_FOFU01000001.1"/>
</dbReference>
<evidence type="ECO:0000256" key="13">
    <source>
        <dbReference type="ARBA" id="ARBA00047833"/>
    </source>
</evidence>
<keyword evidence="10" id="KW-0573">Peptidoglycan synthesis</keyword>
<feature type="domain" description="Mur ligase N-terminal catalytic" evidence="15">
    <location>
        <begin position="17"/>
        <end position="117"/>
    </location>
</feature>
<dbReference type="Proteomes" id="UP000182360">
    <property type="component" value="Unassembled WGS sequence"/>
</dbReference>
<proteinExistence type="predicted"/>
<organism evidence="18 19">
    <name type="scientific">Treponema bryantii</name>
    <dbReference type="NCBI Taxonomy" id="163"/>
    <lineage>
        <taxon>Bacteria</taxon>
        <taxon>Pseudomonadati</taxon>
        <taxon>Spirochaetota</taxon>
        <taxon>Spirochaetia</taxon>
        <taxon>Spirochaetales</taxon>
        <taxon>Treponemataceae</taxon>
        <taxon>Treponema</taxon>
    </lineage>
</organism>
<evidence type="ECO:0000256" key="8">
    <source>
        <dbReference type="ARBA" id="ARBA00022840"/>
    </source>
</evidence>
<evidence type="ECO:0000256" key="12">
    <source>
        <dbReference type="ARBA" id="ARBA00023316"/>
    </source>
</evidence>
<feature type="domain" description="Mur ligase central" evidence="17">
    <location>
        <begin position="122"/>
        <end position="320"/>
    </location>
</feature>
<dbReference type="InterPro" id="IPR036615">
    <property type="entry name" value="Mur_ligase_C_dom_sf"/>
</dbReference>
<dbReference type="GO" id="GO:0008360">
    <property type="term" value="P:regulation of cell shape"/>
    <property type="evidence" value="ECO:0007669"/>
    <property type="project" value="UniProtKB-KW"/>
</dbReference>
<evidence type="ECO:0000259" key="16">
    <source>
        <dbReference type="Pfam" id="PF02875"/>
    </source>
</evidence>
<keyword evidence="6" id="KW-0132">Cell division</keyword>
<dbReference type="SUPFAM" id="SSF53244">
    <property type="entry name" value="MurD-like peptide ligases, peptide-binding domain"/>
    <property type="match status" value="1"/>
</dbReference>
<dbReference type="PANTHER" id="PTHR43445:SF3">
    <property type="entry name" value="UDP-N-ACETYLMURAMATE--L-ALANINE LIGASE"/>
    <property type="match status" value="1"/>
</dbReference>
<keyword evidence="7" id="KW-0547">Nucleotide-binding</keyword>
<dbReference type="GO" id="GO:0051301">
    <property type="term" value="P:cell division"/>
    <property type="evidence" value="ECO:0007669"/>
    <property type="project" value="UniProtKB-KW"/>
</dbReference>
<evidence type="ECO:0000256" key="14">
    <source>
        <dbReference type="NCBIfam" id="TIGR01082"/>
    </source>
</evidence>
<sequence>MQNNESVSLPEDFHGVHIHFVGIKGTGMAALVEILFHKGAVITGSDVSERFYTDEVLEKLGLHAVEFGAQNITDDVQYVIYSSAYKLDKNPDLIEAVRRGVPCLLYTQALGSYSSRAYSCGVSGVHGKTSTTGLAGTILKEIDLPSQVLAGSVINSFGGTCTYTAPSVASENTADAGRSVFVAETCEYQRHFMSFCPQKIILTSVESDHEDYYPTYEDIRNAFVDFVCKLPQGGEVIYCADDKGACESVKLTLEKRADIVAIPYGEKAVAMGGGDFTVKFGKVENERNCFTLGLFAEKGEFALSMPGRHEVLDAAAAVALVCRLLVAYGKNPLDYYENIKAGLLKFSGGKRRSEIVGRFTNKNGADVIVLDDYGHHPTAVKTTLEGYREFYKGRKIIIDFMSHTYSRTQALLNEFARCFTAADEVILHKIYSSARENPADFDITGRTLYEAVLATGQKNVHYYEEILDAADFAKAELEKPLGTEYPDGYLFVTMGAGDNWKLGKAILECK</sequence>
<dbReference type="STRING" id="163.SAMN04487775_104184"/>
<dbReference type="InterPro" id="IPR036565">
    <property type="entry name" value="Mur-like_cat_sf"/>
</dbReference>
<evidence type="ECO:0000256" key="3">
    <source>
        <dbReference type="ARBA" id="ARBA00012211"/>
    </source>
</evidence>
<comment type="pathway">
    <text evidence="2">Cell wall biogenesis; peptidoglycan biosynthesis.</text>
</comment>
<keyword evidence="11" id="KW-0131">Cell cycle</keyword>
<dbReference type="EMBL" id="FOFU01000001">
    <property type="protein sequence ID" value="SEP77214.1"/>
    <property type="molecule type" value="Genomic_DNA"/>
</dbReference>
<evidence type="ECO:0000256" key="10">
    <source>
        <dbReference type="ARBA" id="ARBA00022984"/>
    </source>
</evidence>
<evidence type="ECO:0000259" key="15">
    <source>
        <dbReference type="Pfam" id="PF01225"/>
    </source>
</evidence>
<keyword evidence="19" id="KW-1185">Reference proteome</keyword>
<evidence type="ECO:0000256" key="7">
    <source>
        <dbReference type="ARBA" id="ARBA00022741"/>
    </source>
</evidence>
<evidence type="ECO:0000313" key="19">
    <source>
        <dbReference type="Proteomes" id="UP000182360"/>
    </source>
</evidence>
<dbReference type="NCBIfam" id="TIGR01082">
    <property type="entry name" value="murC"/>
    <property type="match status" value="1"/>
</dbReference>
<comment type="catalytic activity">
    <reaction evidence="13">
        <text>UDP-N-acetyl-alpha-D-muramate + L-alanine + ATP = UDP-N-acetyl-alpha-D-muramoyl-L-alanine + ADP + phosphate + H(+)</text>
        <dbReference type="Rhea" id="RHEA:23372"/>
        <dbReference type="ChEBI" id="CHEBI:15378"/>
        <dbReference type="ChEBI" id="CHEBI:30616"/>
        <dbReference type="ChEBI" id="CHEBI:43474"/>
        <dbReference type="ChEBI" id="CHEBI:57972"/>
        <dbReference type="ChEBI" id="CHEBI:70757"/>
        <dbReference type="ChEBI" id="CHEBI:83898"/>
        <dbReference type="ChEBI" id="CHEBI:456216"/>
        <dbReference type="EC" id="6.3.2.8"/>
    </reaction>
</comment>
<dbReference type="SUPFAM" id="SSF51984">
    <property type="entry name" value="MurCD N-terminal domain"/>
    <property type="match status" value="1"/>
</dbReference>
<evidence type="ECO:0000256" key="9">
    <source>
        <dbReference type="ARBA" id="ARBA00022960"/>
    </source>
</evidence>
<dbReference type="GO" id="GO:0005524">
    <property type="term" value="F:ATP binding"/>
    <property type="evidence" value="ECO:0007669"/>
    <property type="project" value="UniProtKB-KW"/>
</dbReference>
<accession>A0A1H9AKB8</accession>
<dbReference type="InterPro" id="IPR013221">
    <property type="entry name" value="Mur_ligase_cen"/>
</dbReference>
<dbReference type="SUPFAM" id="SSF53623">
    <property type="entry name" value="MurD-like peptide ligases, catalytic domain"/>
    <property type="match status" value="1"/>
</dbReference>
<dbReference type="OrthoDB" id="9804126at2"/>
<dbReference type="Gene3D" id="3.40.50.720">
    <property type="entry name" value="NAD(P)-binding Rossmann-like Domain"/>
    <property type="match status" value="1"/>
</dbReference>
<reference evidence="18 19" key="1">
    <citation type="submission" date="2016-10" db="EMBL/GenBank/DDBJ databases">
        <authorList>
            <person name="de Groot N.N."/>
        </authorList>
    </citation>
    <scope>NUCLEOTIDE SEQUENCE [LARGE SCALE GENOMIC DNA]</scope>
    <source>
        <strain evidence="18 19">B25</strain>
    </source>
</reference>
<dbReference type="EC" id="6.3.2.8" evidence="3 14"/>
<dbReference type="InterPro" id="IPR050061">
    <property type="entry name" value="MurCDEF_pg_biosynth"/>
</dbReference>
<evidence type="ECO:0000256" key="6">
    <source>
        <dbReference type="ARBA" id="ARBA00022618"/>
    </source>
</evidence>
<protein>
    <recommendedName>
        <fullName evidence="3 14">UDP-N-acetylmuramate--L-alanine ligase</fullName>
        <ecNumber evidence="3 14">6.3.2.8</ecNumber>
    </recommendedName>
</protein>
<dbReference type="InterPro" id="IPR004101">
    <property type="entry name" value="Mur_ligase_C"/>
</dbReference>
<dbReference type="Gene3D" id="3.90.190.20">
    <property type="entry name" value="Mur ligase, C-terminal domain"/>
    <property type="match status" value="1"/>
</dbReference>
<evidence type="ECO:0000259" key="17">
    <source>
        <dbReference type="Pfam" id="PF08245"/>
    </source>
</evidence>
<dbReference type="GO" id="GO:0071555">
    <property type="term" value="P:cell wall organization"/>
    <property type="evidence" value="ECO:0007669"/>
    <property type="project" value="UniProtKB-KW"/>
</dbReference>
<keyword evidence="5 18" id="KW-0436">Ligase</keyword>